<keyword evidence="4" id="KW-0804">Transcription</keyword>
<evidence type="ECO:0000313" key="10">
    <source>
        <dbReference type="RefSeq" id="XP_027347328.1"/>
    </source>
</evidence>
<feature type="compositionally biased region" description="Basic and acidic residues" evidence="7">
    <location>
        <begin position="105"/>
        <end position="114"/>
    </location>
</feature>
<organism evidence="9 10">
    <name type="scientific">Abrus precatorius</name>
    <name type="common">Indian licorice</name>
    <name type="synonym">Glycine abrus</name>
    <dbReference type="NCBI Taxonomy" id="3816"/>
    <lineage>
        <taxon>Eukaryota</taxon>
        <taxon>Viridiplantae</taxon>
        <taxon>Streptophyta</taxon>
        <taxon>Embryophyta</taxon>
        <taxon>Tracheophyta</taxon>
        <taxon>Spermatophyta</taxon>
        <taxon>Magnoliopsida</taxon>
        <taxon>eudicotyledons</taxon>
        <taxon>Gunneridae</taxon>
        <taxon>Pentapetalae</taxon>
        <taxon>rosids</taxon>
        <taxon>fabids</taxon>
        <taxon>Fabales</taxon>
        <taxon>Fabaceae</taxon>
        <taxon>Papilionoideae</taxon>
        <taxon>50 kb inversion clade</taxon>
        <taxon>NPAAA clade</taxon>
        <taxon>indigoferoid/millettioid clade</taxon>
        <taxon>Abreae</taxon>
        <taxon>Abrus</taxon>
    </lineage>
</organism>
<feature type="domain" description="WRKY" evidence="8">
    <location>
        <begin position="347"/>
        <end position="413"/>
    </location>
</feature>
<reference evidence="9" key="1">
    <citation type="journal article" date="2019" name="Toxins">
        <title>Detection of Abrin-Like and Prepropulchellin-Like Toxin Genes and Transcripts Using Whole Genome Sequencing and Full-Length Transcript Sequencing of Abrus precatorius.</title>
        <authorList>
            <person name="Hovde B.T."/>
            <person name="Daligault H.E."/>
            <person name="Hanschen E.R."/>
            <person name="Kunde Y.A."/>
            <person name="Johnson M.B."/>
            <person name="Starkenburg S.R."/>
            <person name="Johnson S.L."/>
        </authorList>
    </citation>
    <scope>NUCLEOTIDE SEQUENCE [LARGE SCALE GENOMIC DNA]</scope>
</reference>
<dbReference type="PANTHER" id="PTHR31429">
    <property type="entry name" value="WRKY TRANSCRIPTION FACTOR 36-RELATED"/>
    <property type="match status" value="1"/>
</dbReference>
<dbReference type="InterPro" id="IPR036576">
    <property type="entry name" value="WRKY_dom_sf"/>
</dbReference>
<dbReference type="InterPro" id="IPR044810">
    <property type="entry name" value="WRKY_plant"/>
</dbReference>
<keyword evidence="5" id="KW-0539">Nucleus</keyword>
<evidence type="ECO:0000256" key="5">
    <source>
        <dbReference type="ARBA" id="ARBA00023242"/>
    </source>
</evidence>
<dbReference type="FunFam" id="2.20.25.80:FF:000002">
    <property type="entry name" value="probable WRKY transcription factor 31"/>
    <property type="match status" value="1"/>
</dbReference>
<keyword evidence="6" id="KW-0175">Coiled coil</keyword>
<feature type="coiled-coil region" evidence="6">
    <location>
        <begin position="152"/>
        <end position="186"/>
    </location>
</feature>
<dbReference type="InterPro" id="IPR003657">
    <property type="entry name" value="WRKY_dom"/>
</dbReference>
<evidence type="ECO:0000256" key="7">
    <source>
        <dbReference type="SAM" id="MobiDB-lite"/>
    </source>
</evidence>
<dbReference type="SUPFAM" id="SSF118290">
    <property type="entry name" value="WRKY DNA-binding domain"/>
    <property type="match status" value="1"/>
</dbReference>
<evidence type="ECO:0000256" key="6">
    <source>
        <dbReference type="SAM" id="Coils"/>
    </source>
</evidence>
<feature type="compositionally biased region" description="Low complexity" evidence="7">
    <location>
        <begin position="584"/>
        <end position="616"/>
    </location>
</feature>
<dbReference type="Proteomes" id="UP000694853">
    <property type="component" value="Unplaced"/>
</dbReference>
<dbReference type="KEGG" id="aprc:113858774"/>
<dbReference type="GO" id="GO:0043565">
    <property type="term" value="F:sequence-specific DNA binding"/>
    <property type="evidence" value="ECO:0007669"/>
    <property type="project" value="InterPro"/>
</dbReference>
<dbReference type="AlphaFoldDB" id="A0A8B8KVG2"/>
<gene>
    <name evidence="10" type="primary">LOC113858774</name>
</gene>
<reference evidence="10" key="2">
    <citation type="submission" date="2025-08" db="UniProtKB">
        <authorList>
            <consortium name="RefSeq"/>
        </authorList>
    </citation>
    <scope>IDENTIFICATION</scope>
    <source>
        <tissue evidence="10">Young leaves</tissue>
    </source>
</reference>
<evidence type="ECO:0000259" key="8">
    <source>
        <dbReference type="PROSITE" id="PS50811"/>
    </source>
</evidence>
<evidence type="ECO:0000256" key="4">
    <source>
        <dbReference type="ARBA" id="ARBA00023163"/>
    </source>
</evidence>
<feature type="compositionally biased region" description="Basic and acidic residues" evidence="7">
    <location>
        <begin position="212"/>
        <end position="222"/>
    </location>
</feature>
<feature type="compositionally biased region" description="Basic and acidic residues" evidence="7">
    <location>
        <begin position="293"/>
        <end position="310"/>
    </location>
</feature>
<dbReference type="PROSITE" id="PS50811">
    <property type="entry name" value="WRKY"/>
    <property type="match status" value="1"/>
</dbReference>
<comment type="subcellular location">
    <subcellularLocation>
        <location evidence="1">Nucleus</location>
    </subcellularLocation>
</comment>
<keyword evidence="2" id="KW-0805">Transcription regulation</keyword>
<dbReference type="PANTHER" id="PTHR31429:SF50">
    <property type="entry name" value="WRKY DOMAIN-CONTAINING PROTEIN"/>
    <property type="match status" value="1"/>
</dbReference>
<proteinExistence type="predicted"/>
<sequence length="616" mass="66895">MVRGGGLSMDSDPIGSFFLHKPIVLNSFPEDINHAKWKLSPNNNMEATISTKGSSSSPPSIPFQVNLSSSSNNHVSSPSEMDFFSDKNNNKDDKVAASTSASVPDTDHQTHDRSSTPPMLECKVNTGLNLLTTNTTSDQSMVEDDMSGYSEDKRTKNELAVLQAEIERTKGENHRLREMLDQVNTNYKALHMHLVNLMQEQKGVEAEEQEEFDGKLEEKKQNENGGVLVPRQFMDLGLATNADTDEPSSSSAGRSQDPSGSPVNNNNNNVEVASKELGTSKNVNVSDEGVAYDQREKKEYGRENEREDSPSGHAFAGDKIPRFSPPKNVDQAESTMRKARVSVRARSEAPMITDGCQWRKYGQKMAKGNPCPRAYYRCTMAAGCPVRKQVQRCAEDRTVLITTYEGNHNHPLPPAAMAMAQTTSSAARMLLSGSMSSADSLMNPNFFTRTLLPCSSSMATISASAPFPTVTLDLTQSPNPNSLQLPRPSSQLQIPFPGVPQNFANSPASLMPQIFGQALYNQSKFSGLQMSHDADPSSQLVNRTPQVPPRITDTVSAAIAADPNFTAVLAAAITSIIGGAQQHNNNNNNSSNNNNTNDNMTTSNNNGNITSSNGKQ</sequence>
<dbReference type="GeneID" id="113858774"/>
<dbReference type="RefSeq" id="XP_027347328.1">
    <property type="nucleotide sequence ID" value="XM_027491527.1"/>
</dbReference>
<keyword evidence="9" id="KW-1185">Reference proteome</keyword>
<protein>
    <submittedName>
        <fullName evidence="10">Probable WRKY transcription factor 31</fullName>
    </submittedName>
</protein>
<dbReference type="Gene3D" id="2.20.25.80">
    <property type="entry name" value="WRKY domain"/>
    <property type="match status" value="1"/>
</dbReference>
<dbReference type="GO" id="GO:0003700">
    <property type="term" value="F:DNA-binding transcription factor activity"/>
    <property type="evidence" value="ECO:0007669"/>
    <property type="project" value="InterPro"/>
</dbReference>
<feature type="compositionally biased region" description="Basic and acidic residues" evidence="7">
    <location>
        <begin position="84"/>
        <end position="95"/>
    </location>
</feature>
<keyword evidence="3" id="KW-0238">DNA-binding</keyword>
<dbReference type="SMART" id="SM00774">
    <property type="entry name" value="WRKY"/>
    <property type="match status" value="1"/>
</dbReference>
<evidence type="ECO:0000256" key="3">
    <source>
        <dbReference type="ARBA" id="ARBA00023125"/>
    </source>
</evidence>
<dbReference type="GO" id="GO:0005634">
    <property type="term" value="C:nucleus"/>
    <property type="evidence" value="ECO:0007669"/>
    <property type="project" value="UniProtKB-SubCell"/>
</dbReference>
<evidence type="ECO:0000256" key="2">
    <source>
        <dbReference type="ARBA" id="ARBA00023015"/>
    </source>
</evidence>
<dbReference type="Pfam" id="PF03106">
    <property type="entry name" value="WRKY"/>
    <property type="match status" value="1"/>
</dbReference>
<accession>A0A8B8KVG2</accession>
<feature type="region of interest" description="Disordered" evidence="7">
    <location>
        <begin position="240"/>
        <end position="334"/>
    </location>
</feature>
<dbReference type="OrthoDB" id="2020995at2759"/>
<feature type="compositionally biased region" description="Polar residues" evidence="7">
    <location>
        <begin position="247"/>
        <end position="263"/>
    </location>
</feature>
<evidence type="ECO:0000256" key="1">
    <source>
        <dbReference type="ARBA" id="ARBA00004123"/>
    </source>
</evidence>
<feature type="region of interest" description="Disordered" evidence="7">
    <location>
        <begin position="48"/>
        <end position="121"/>
    </location>
</feature>
<feature type="region of interest" description="Disordered" evidence="7">
    <location>
        <begin position="205"/>
        <end position="228"/>
    </location>
</feature>
<feature type="region of interest" description="Disordered" evidence="7">
    <location>
        <begin position="583"/>
        <end position="616"/>
    </location>
</feature>
<name>A0A8B8KVG2_ABRPR</name>
<feature type="compositionally biased region" description="Low complexity" evidence="7">
    <location>
        <begin position="66"/>
        <end position="79"/>
    </location>
</feature>
<evidence type="ECO:0000313" key="9">
    <source>
        <dbReference type="Proteomes" id="UP000694853"/>
    </source>
</evidence>